<comment type="similarity">
    <text evidence="1">Belongs to the peptidase C40 family.</text>
</comment>
<dbReference type="Proteomes" id="UP001231675">
    <property type="component" value="Unassembled WGS sequence"/>
</dbReference>
<evidence type="ECO:0000256" key="1">
    <source>
        <dbReference type="ARBA" id="ARBA00007074"/>
    </source>
</evidence>
<keyword evidence="2" id="KW-0645">Protease</keyword>
<dbReference type="Pfam" id="PF00877">
    <property type="entry name" value="NLPC_P60"/>
    <property type="match status" value="1"/>
</dbReference>
<dbReference type="PROSITE" id="PS51935">
    <property type="entry name" value="NLPC_P60"/>
    <property type="match status" value="1"/>
</dbReference>
<keyword evidence="3 9" id="KW-0378">Hydrolase</keyword>
<evidence type="ECO:0000313" key="10">
    <source>
        <dbReference type="Proteomes" id="UP001231675"/>
    </source>
</evidence>
<dbReference type="InterPro" id="IPR051794">
    <property type="entry name" value="PG_Endopeptidase_C40"/>
</dbReference>
<dbReference type="PANTHER" id="PTHR47359:SF3">
    <property type="entry name" value="NLP_P60 DOMAIN-CONTAINING PROTEIN-RELATED"/>
    <property type="match status" value="1"/>
</dbReference>
<dbReference type="GO" id="GO:0016787">
    <property type="term" value="F:hydrolase activity"/>
    <property type="evidence" value="ECO:0007669"/>
    <property type="project" value="UniProtKB-KW"/>
</dbReference>
<feature type="signal peptide" evidence="7">
    <location>
        <begin position="1"/>
        <end position="27"/>
    </location>
</feature>
<evidence type="ECO:0000256" key="4">
    <source>
        <dbReference type="ARBA" id="ARBA00022807"/>
    </source>
</evidence>
<protein>
    <submittedName>
        <fullName evidence="9">Cell wall-associated NlpC family hydrolase</fullName>
    </submittedName>
</protein>
<dbReference type="PANTHER" id="PTHR47359">
    <property type="entry name" value="PEPTIDOGLYCAN DL-ENDOPEPTIDASE CWLO"/>
    <property type="match status" value="1"/>
</dbReference>
<dbReference type="InterPro" id="IPR038765">
    <property type="entry name" value="Papain-like_cys_pep_sf"/>
</dbReference>
<dbReference type="Gene3D" id="3.90.1720.10">
    <property type="entry name" value="endopeptidase domain like (from Nostoc punctiforme)"/>
    <property type="match status" value="1"/>
</dbReference>
<dbReference type="GeneID" id="91553526"/>
<evidence type="ECO:0000256" key="6">
    <source>
        <dbReference type="SAM" id="MobiDB-lite"/>
    </source>
</evidence>
<dbReference type="InterPro" id="IPR000064">
    <property type="entry name" value="NLP_P60_dom"/>
</dbReference>
<feature type="region of interest" description="Disordered" evidence="6">
    <location>
        <begin position="343"/>
        <end position="404"/>
    </location>
</feature>
<feature type="chain" id="PRO_5046824165" evidence="7">
    <location>
        <begin position="28"/>
        <end position="404"/>
    </location>
</feature>
<name>A0ABT9LK12_STRGD</name>
<keyword evidence="5" id="KW-0175">Coiled coil</keyword>
<proteinExistence type="inferred from homology"/>
<evidence type="ECO:0000256" key="2">
    <source>
        <dbReference type="ARBA" id="ARBA00022670"/>
    </source>
</evidence>
<accession>A0ABT9LK12</accession>
<keyword evidence="4" id="KW-0788">Thiol protease</keyword>
<dbReference type="RefSeq" id="WP_189415040.1">
    <property type="nucleotide sequence ID" value="NZ_BMSM01000004.1"/>
</dbReference>
<sequence length="404" mass="43076">MSERLLRRVGVTAVAAGLALVPLPATAGPEAGERPVAELLTDLQRLYREAEKATETYNATEEKLKRQAAEAERLDAGLARARSTLRDSRGAAARLARQQYQNSGTGLSPYLRLLLARDPQRALDQGHVIGRMARDRARAVGRLTGSAQKADALARRARAALDARRALAARQKEQRDTVRERLRAVEEMLASLSPGQLAALAAAEKDGTAKAQDRFLASGAMGDDDGRPSDAGDRALRFAVEQLGKPYEWGAEGPGSYDCSGLTSVAWERAGTPIPRTSQEQWARLERVPLDALRPGDLVVYFPEATHVAMYLGDGKVVQAPRPGAAVKVSPIAANPVLGAVRPDPDAEPVAHYAPPRLPEGAADGSDEGYGAAQGLSATEPPSGRRREGADRPYAPAAPETSIR</sequence>
<gene>
    <name evidence="9" type="ORF">J2S47_004559</name>
</gene>
<comment type="caution">
    <text evidence="9">The sequence shown here is derived from an EMBL/GenBank/DDBJ whole genome shotgun (WGS) entry which is preliminary data.</text>
</comment>
<organism evidence="9 10">
    <name type="scientific">Streptomyces griseoviridis</name>
    <dbReference type="NCBI Taxonomy" id="45398"/>
    <lineage>
        <taxon>Bacteria</taxon>
        <taxon>Bacillati</taxon>
        <taxon>Actinomycetota</taxon>
        <taxon>Actinomycetes</taxon>
        <taxon>Kitasatosporales</taxon>
        <taxon>Streptomycetaceae</taxon>
        <taxon>Streptomyces</taxon>
    </lineage>
</organism>
<dbReference type="SUPFAM" id="SSF54001">
    <property type="entry name" value="Cysteine proteinases"/>
    <property type="match status" value="1"/>
</dbReference>
<evidence type="ECO:0000256" key="5">
    <source>
        <dbReference type="SAM" id="Coils"/>
    </source>
</evidence>
<feature type="coiled-coil region" evidence="5">
    <location>
        <begin position="36"/>
        <end position="77"/>
    </location>
</feature>
<evidence type="ECO:0000256" key="3">
    <source>
        <dbReference type="ARBA" id="ARBA00022801"/>
    </source>
</evidence>
<feature type="domain" description="NlpC/P60" evidence="8">
    <location>
        <begin position="229"/>
        <end position="350"/>
    </location>
</feature>
<evidence type="ECO:0000256" key="7">
    <source>
        <dbReference type="SAM" id="SignalP"/>
    </source>
</evidence>
<keyword evidence="7" id="KW-0732">Signal</keyword>
<dbReference type="EMBL" id="JAURUD010000001">
    <property type="protein sequence ID" value="MDP9684057.1"/>
    <property type="molecule type" value="Genomic_DNA"/>
</dbReference>
<reference evidence="9 10" key="1">
    <citation type="submission" date="2023-07" db="EMBL/GenBank/DDBJ databases">
        <title>Sequencing the genomes of 1000 actinobacteria strains.</title>
        <authorList>
            <person name="Klenk H.-P."/>
        </authorList>
    </citation>
    <scope>NUCLEOTIDE SEQUENCE [LARGE SCALE GENOMIC DNA]</scope>
    <source>
        <strain evidence="9 10">DSM 40229</strain>
    </source>
</reference>
<evidence type="ECO:0000259" key="8">
    <source>
        <dbReference type="PROSITE" id="PS51935"/>
    </source>
</evidence>
<keyword evidence="10" id="KW-1185">Reference proteome</keyword>
<evidence type="ECO:0000313" key="9">
    <source>
        <dbReference type="EMBL" id="MDP9684057.1"/>
    </source>
</evidence>